<dbReference type="NCBIfam" id="TIGR02985">
    <property type="entry name" value="Sig70_bacteroi1"/>
    <property type="match status" value="1"/>
</dbReference>
<sequence length="194" mass="22426">MDSSVIQIPPALMHRFKKGQEEALRELLGILGPKVLGYCKKKTGNDEDAEELLLDIFLKLWHFRDRLDPDANAEALLFTIARNHIINFMRNKALRRLSALAPEEAALQQEDSIVRKLDYNELYRQYQQVLGKLGDKQRTVFRLSREEGLSHREIADKLGISVRTVEAHIHSSLKVIRTELKDSYVLLVLLFLHQ</sequence>
<keyword evidence="2" id="KW-0805">Transcription regulation</keyword>
<dbReference type="Gene3D" id="1.10.10.10">
    <property type="entry name" value="Winged helix-like DNA-binding domain superfamily/Winged helix DNA-binding domain"/>
    <property type="match status" value="1"/>
</dbReference>
<dbReference type="EMBL" id="RPDH01000001">
    <property type="protein sequence ID" value="RPE12564.1"/>
    <property type="molecule type" value="Genomic_DNA"/>
</dbReference>
<dbReference type="GO" id="GO:0003677">
    <property type="term" value="F:DNA binding"/>
    <property type="evidence" value="ECO:0007669"/>
    <property type="project" value="InterPro"/>
</dbReference>
<evidence type="ECO:0000313" key="6">
    <source>
        <dbReference type="EMBL" id="RPE12564.1"/>
    </source>
</evidence>
<dbReference type="OrthoDB" id="711087at2"/>
<evidence type="ECO:0000256" key="1">
    <source>
        <dbReference type="ARBA" id="ARBA00010641"/>
    </source>
</evidence>
<dbReference type="InterPro" id="IPR013249">
    <property type="entry name" value="RNA_pol_sigma70_r4_t2"/>
</dbReference>
<dbReference type="SMART" id="SM00421">
    <property type="entry name" value="HTH_LUXR"/>
    <property type="match status" value="1"/>
</dbReference>
<dbReference type="SUPFAM" id="SSF88946">
    <property type="entry name" value="Sigma2 domain of RNA polymerase sigma factors"/>
    <property type="match status" value="1"/>
</dbReference>
<dbReference type="Proteomes" id="UP000278351">
    <property type="component" value="Unassembled WGS sequence"/>
</dbReference>
<gene>
    <name evidence="6" type="ORF">EGT74_03155</name>
</gene>
<dbReference type="SUPFAM" id="SSF88659">
    <property type="entry name" value="Sigma3 and sigma4 domains of RNA polymerase sigma factors"/>
    <property type="match status" value="1"/>
</dbReference>
<keyword evidence="4" id="KW-0804">Transcription</keyword>
<dbReference type="Pfam" id="PF04542">
    <property type="entry name" value="Sigma70_r2"/>
    <property type="match status" value="1"/>
</dbReference>
<dbReference type="CDD" id="cd06171">
    <property type="entry name" value="Sigma70_r4"/>
    <property type="match status" value="1"/>
</dbReference>
<organism evidence="6 7">
    <name type="scientific">Chitinophaga lutea</name>
    <dbReference type="NCBI Taxonomy" id="2488634"/>
    <lineage>
        <taxon>Bacteria</taxon>
        <taxon>Pseudomonadati</taxon>
        <taxon>Bacteroidota</taxon>
        <taxon>Chitinophagia</taxon>
        <taxon>Chitinophagales</taxon>
        <taxon>Chitinophagaceae</taxon>
        <taxon>Chitinophaga</taxon>
    </lineage>
</organism>
<dbReference type="Pfam" id="PF08281">
    <property type="entry name" value="Sigma70_r4_2"/>
    <property type="match status" value="1"/>
</dbReference>
<evidence type="ECO:0000256" key="3">
    <source>
        <dbReference type="ARBA" id="ARBA00023082"/>
    </source>
</evidence>
<evidence type="ECO:0000313" key="7">
    <source>
        <dbReference type="Proteomes" id="UP000278351"/>
    </source>
</evidence>
<dbReference type="PANTHER" id="PTHR43133:SF46">
    <property type="entry name" value="RNA POLYMERASE SIGMA-70 FACTOR ECF SUBFAMILY"/>
    <property type="match status" value="1"/>
</dbReference>
<comment type="caution">
    <text evidence="6">The sequence shown here is derived from an EMBL/GenBank/DDBJ whole genome shotgun (WGS) entry which is preliminary data.</text>
</comment>
<dbReference type="Gene3D" id="1.10.1740.10">
    <property type="match status" value="1"/>
</dbReference>
<dbReference type="GO" id="GO:0016987">
    <property type="term" value="F:sigma factor activity"/>
    <property type="evidence" value="ECO:0007669"/>
    <property type="project" value="UniProtKB-KW"/>
</dbReference>
<dbReference type="InterPro" id="IPR007627">
    <property type="entry name" value="RNA_pol_sigma70_r2"/>
</dbReference>
<protein>
    <submittedName>
        <fullName evidence="6">RNA polymerase sigma-70 factor</fullName>
    </submittedName>
</protein>
<keyword evidence="3" id="KW-0731">Sigma factor</keyword>
<reference evidence="6 7" key="1">
    <citation type="submission" date="2018-11" db="EMBL/GenBank/DDBJ databases">
        <title>Chitinophaga lutea sp.nov., isolate from arsenic contaminated soil.</title>
        <authorList>
            <person name="Zong Y."/>
        </authorList>
    </citation>
    <scope>NUCLEOTIDE SEQUENCE [LARGE SCALE GENOMIC DNA]</scope>
    <source>
        <strain evidence="6 7">ZY74</strain>
    </source>
</reference>
<dbReference type="InterPro" id="IPR013324">
    <property type="entry name" value="RNA_pol_sigma_r3/r4-like"/>
</dbReference>
<feature type="domain" description="HTH luxR-type" evidence="5">
    <location>
        <begin position="130"/>
        <end position="190"/>
    </location>
</feature>
<evidence type="ECO:0000259" key="5">
    <source>
        <dbReference type="SMART" id="SM00421"/>
    </source>
</evidence>
<dbReference type="GO" id="GO:0006352">
    <property type="term" value="P:DNA-templated transcription initiation"/>
    <property type="evidence" value="ECO:0007669"/>
    <property type="project" value="InterPro"/>
</dbReference>
<dbReference type="RefSeq" id="WP_123845075.1">
    <property type="nucleotide sequence ID" value="NZ_RPDH01000001.1"/>
</dbReference>
<dbReference type="InterPro" id="IPR013325">
    <property type="entry name" value="RNA_pol_sigma_r2"/>
</dbReference>
<dbReference type="InterPro" id="IPR014327">
    <property type="entry name" value="RNA_pol_sigma70_bacteroid"/>
</dbReference>
<dbReference type="InterPro" id="IPR000792">
    <property type="entry name" value="Tscrpt_reg_LuxR_C"/>
</dbReference>
<dbReference type="InterPro" id="IPR014284">
    <property type="entry name" value="RNA_pol_sigma-70_dom"/>
</dbReference>
<dbReference type="InterPro" id="IPR036388">
    <property type="entry name" value="WH-like_DNA-bd_sf"/>
</dbReference>
<proteinExistence type="inferred from homology"/>
<comment type="similarity">
    <text evidence="1">Belongs to the sigma-70 factor family. ECF subfamily.</text>
</comment>
<accession>A0A3N4QLL2</accession>
<dbReference type="PANTHER" id="PTHR43133">
    <property type="entry name" value="RNA POLYMERASE ECF-TYPE SIGMA FACTO"/>
    <property type="match status" value="1"/>
</dbReference>
<evidence type="ECO:0000256" key="4">
    <source>
        <dbReference type="ARBA" id="ARBA00023163"/>
    </source>
</evidence>
<evidence type="ECO:0000256" key="2">
    <source>
        <dbReference type="ARBA" id="ARBA00023015"/>
    </source>
</evidence>
<keyword evidence="7" id="KW-1185">Reference proteome</keyword>
<dbReference type="NCBIfam" id="TIGR02937">
    <property type="entry name" value="sigma70-ECF"/>
    <property type="match status" value="1"/>
</dbReference>
<dbReference type="AlphaFoldDB" id="A0A3N4QLL2"/>
<dbReference type="InterPro" id="IPR039425">
    <property type="entry name" value="RNA_pol_sigma-70-like"/>
</dbReference>
<name>A0A3N4QLL2_9BACT</name>